<dbReference type="Gene3D" id="3.30.1120.10">
    <property type="match status" value="1"/>
</dbReference>
<dbReference type="Pfam" id="PF00884">
    <property type="entry name" value="Sulfatase"/>
    <property type="match status" value="1"/>
</dbReference>
<dbReference type="SUPFAM" id="SSF53649">
    <property type="entry name" value="Alkaline phosphatase-like"/>
    <property type="match status" value="1"/>
</dbReference>
<keyword evidence="4" id="KW-0106">Calcium</keyword>
<evidence type="ECO:0000256" key="4">
    <source>
        <dbReference type="ARBA" id="ARBA00022837"/>
    </source>
</evidence>
<dbReference type="InterPro" id="IPR024607">
    <property type="entry name" value="Sulfatase_CS"/>
</dbReference>
<keyword evidence="2" id="KW-0479">Metal-binding</keyword>
<dbReference type="AlphaFoldDB" id="A0A255DIE8"/>
<gene>
    <name evidence="6" type="ORF">CG716_25490</name>
</gene>
<evidence type="ECO:0000256" key="2">
    <source>
        <dbReference type="ARBA" id="ARBA00022723"/>
    </source>
</evidence>
<dbReference type="InterPro" id="IPR000917">
    <property type="entry name" value="Sulfatase_N"/>
</dbReference>
<reference evidence="6 7" key="1">
    <citation type="submission" date="2017-07" db="EMBL/GenBank/DDBJ databases">
        <title>The new phylogeny of genus Mycobacterium.</title>
        <authorList>
            <person name="Tortoli E."/>
            <person name="Trovato A."/>
            <person name="Cirillo D.M."/>
        </authorList>
    </citation>
    <scope>NUCLEOTIDE SEQUENCE [LARGE SCALE GENOMIC DNA]</scope>
    <source>
        <strain evidence="6 7">ATCC 33027</strain>
    </source>
</reference>
<feature type="domain" description="Sulfatase N-terminal" evidence="5">
    <location>
        <begin position="4"/>
        <end position="416"/>
    </location>
</feature>
<dbReference type="PROSITE" id="PS00149">
    <property type="entry name" value="SULFATASE_2"/>
    <property type="match status" value="1"/>
</dbReference>
<name>A0A255DIE8_9MYCO</name>
<dbReference type="Gene3D" id="3.40.720.10">
    <property type="entry name" value="Alkaline Phosphatase, subunit A"/>
    <property type="match status" value="1"/>
</dbReference>
<comment type="similarity">
    <text evidence="1">Belongs to the sulfatase family.</text>
</comment>
<proteinExistence type="inferred from homology"/>
<comment type="caution">
    <text evidence="6">The sequence shown here is derived from an EMBL/GenBank/DDBJ whole genome shotgun (WGS) entry which is preliminary data.</text>
</comment>
<evidence type="ECO:0000256" key="1">
    <source>
        <dbReference type="ARBA" id="ARBA00008779"/>
    </source>
</evidence>
<dbReference type="EMBL" id="NOZR01000029">
    <property type="protein sequence ID" value="OYN75403.1"/>
    <property type="molecule type" value="Genomic_DNA"/>
</dbReference>
<dbReference type="InterPro" id="IPR017850">
    <property type="entry name" value="Alkaline_phosphatase_core_sf"/>
</dbReference>
<dbReference type="PANTHER" id="PTHR42693">
    <property type="entry name" value="ARYLSULFATASE FAMILY MEMBER"/>
    <property type="match status" value="1"/>
</dbReference>
<dbReference type="GO" id="GO:0046872">
    <property type="term" value="F:metal ion binding"/>
    <property type="evidence" value="ECO:0007669"/>
    <property type="project" value="UniProtKB-KW"/>
</dbReference>
<dbReference type="InterPro" id="IPR050738">
    <property type="entry name" value="Sulfatase"/>
</dbReference>
<keyword evidence="3" id="KW-0378">Hydrolase</keyword>
<dbReference type="GO" id="GO:0004065">
    <property type="term" value="F:arylsulfatase activity"/>
    <property type="evidence" value="ECO:0007669"/>
    <property type="project" value="TreeGrafter"/>
</dbReference>
<dbReference type="RefSeq" id="WP_094483925.1">
    <property type="nucleotide sequence ID" value="NZ_NOZR01000029.1"/>
</dbReference>
<dbReference type="Proteomes" id="UP000216063">
    <property type="component" value="Unassembled WGS sequence"/>
</dbReference>
<organism evidence="6 7">
    <name type="scientific">Mycolicibacterium sphagni</name>
    <dbReference type="NCBI Taxonomy" id="1786"/>
    <lineage>
        <taxon>Bacteria</taxon>
        <taxon>Bacillati</taxon>
        <taxon>Actinomycetota</taxon>
        <taxon>Actinomycetes</taxon>
        <taxon>Mycobacteriales</taxon>
        <taxon>Mycobacteriaceae</taxon>
        <taxon>Mycolicibacterium</taxon>
    </lineage>
</organism>
<evidence type="ECO:0000313" key="6">
    <source>
        <dbReference type="EMBL" id="OYN75403.1"/>
    </source>
</evidence>
<evidence type="ECO:0000256" key="3">
    <source>
        <dbReference type="ARBA" id="ARBA00022801"/>
    </source>
</evidence>
<evidence type="ECO:0000259" key="5">
    <source>
        <dbReference type="Pfam" id="PF00884"/>
    </source>
</evidence>
<accession>A0A255DIE8</accession>
<protein>
    <submittedName>
        <fullName evidence="6">Arylsulfatase</fullName>
    </submittedName>
</protein>
<dbReference type="CDD" id="cd16025">
    <property type="entry name" value="PAS_like"/>
    <property type="match status" value="1"/>
</dbReference>
<dbReference type="OrthoDB" id="9777306at2"/>
<sequence>MTRPNFLVIVADDLGFSDIGAFGGEINTPNLDRLAHAGIRLTDFHSAPACSPTRAMLLTGTDHHVAGIGTMLEMAAPDFRGAPGYEGYLNDRVVALPELLRDAGYQTLMAGKWHLGDTIDRSPWARGFDRSFALLPAGASHYGTRGGGGFSAAPTIFTEDDQFVTVGEDFYSSDTYTDKLLQYLRERPQGPQDRPFFAYLPFQAPHWPLQAPRETIAAYHGRYDAGPDALREERLAALTRLGLCPPDIEPHPVVADGAPEWADMTDEDRAVSARTMEVYAAMVDRMDWNIGRVIDYLEGTGELDNTVVIFLSDNGAEGTIVEAMPLRGAGIAAFVAKHCDNSLDNLGGPTSYTWYGPRWAQAATAPSRLHKAFTSEGGIRVVGFVTWPGFSRQGEIGTAFTTAMDIAPTVLELAGAEHPGTEYRGREVEPMRGRSMVSYLSGQTDVVHDADSGTGWELFGRRAIRQGDWKALHLPAPYGSGTWQLYDLSRDPGEIHDQAASRPDKLAELLELWDRYVEENGVIVGPVSLFEVDAEAL</sequence>
<dbReference type="PANTHER" id="PTHR42693:SF33">
    <property type="entry name" value="ARYLSULFATASE"/>
    <property type="match status" value="1"/>
</dbReference>
<evidence type="ECO:0000313" key="7">
    <source>
        <dbReference type="Proteomes" id="UP000216063"/>
    </source>
</evidence>
<keyword evidence="7" id="KW-1185">Reference proteome</keyword>